<dbReference type="InterPro" id="IPR021131">
    <property type="entry name" value="Ribosomal_uL15/eL18"/>
</dbReference>
<dbReference type="NCBIfam" id="TIGR01071">
    <property type="entry name" value="rplO_bact"/>
    <property type="match status" value="1"/>
</dbReference>
<sequence>MCSMWYPCVAWLCGFGVLSVAEILHEPDASDTTGDEVGFLSLADALEGFLGAIQSRSLTPFRSARHGFPPPEHVLPLSGGLTILHADDPDSPAAPGTADTPLPKDKYGRVRVLDRKVWFQSKRYLKKLERRRSAGDKNKAARDYAAVTNLRLEKILAGEDPDADAPKPSKEVEELFEEWEQRYSEEVEPYVDQMESILNDTSRTRDDKVEALGPLQEKAMAARDALDNEYTAKLKAAGCEWEQRHIFWDFTASDWPNAITLATGEEARQLENKWMEESGSVKQLDEMDYLGKMELAGEEPPLRLDNLPKDTGLRKKKRLGRGYGSGLGGSSGKGMRGQKARSGGSIRPGFEGGQIPLYRRLPKFVGRPLGTGHRYNRFEYELIPLNELNVAPDGADVDWAALEYYGAKLGKHRRLHPVKVVGPSISIYRNRGSTQLTTKDLTVKAHSYSKSAARAIIANGGKCLLLQPRTMDKVVGEYDPDSEDPSKNSIPRRYVYRGRLPRALQKKAVAARKRQMQEAVAVAA</sequence>
<feature type="signal peptide" evidence="5">
    <location>
        <begin position="1"/>
        <end position="21"/>
    </location>
</feature>
<evidence type="ECO:0000256" key="4">
    <source>
        <dbReference type="SAM" id="MobiDB-lite"/>
    </source>
</evidence>
<dbReference type="VEuPathDB" id="CryptoDB:Vbra_4935"/>
<dbReference type="Proteomes" id="UP000041254">
    <property type="component" value="Unassembled WGS sequence"/>
</dbReference>
<accession>A0A0G4EFA2</accession>
<keyword evidence="2" id="KW-0689">Ribosomal protein</keyword>
<dbReference type="HAMAP" id="MF_01341">
    <property type="entry name" value="Ribosomal_uL15"/>
    <property type="match status" value="1"/>
</dbReference>
<gene>
    <name evidence="7" type="ORF">Vbra_4935</name>
</gene>
<feature type="chain" id="PRO_5005187248" description="Large ribosomal subunit protein uL15/eL18 domain-containing protein" evidence="5">
    <location>
        <begin position="22"/>
        <end position="524"/>
    </location>
</feature>
<evidence type="ECO:0000256" key="2">
    <source>
        <dbReference type="ARBA" id="ARBA00022980"/>
    </source>
</evidence>
<evidence type="ECO:0000256" key="1">
    <source>
        <dbReference type="ARBA" id="ARBA00007320"/>
    </source>
</evidence>
<protein>
    <recommendedName>
        <fullName evidence="6">Large ribosomal subunit protein uL15/eL18 domain-containing protein</fullName>
    </recommendedName>
</protein>
<organism evidence="7 8">
    <name type="scientific">Vitrella brassicaformis (strain CCMP3155)</name>
    <dbReference type="NCBI Taxonomy" id="1169540"/>
    <lineage>
        <taxon>Eukaryota</taxon>
        <taxon>Sar</taxon>
        <taxon>Alveolata</taxon>
        <taxon>Colpodellida</taxon>
        <taxon>Vitrellaceae</taxon>
        <taxon>Vitrella</taxon>
    </lineage>
</organism>
<keyword evidence="5" id="KW-0732">Signal</keyword>
<dbReference type="Gene3D" id="3.100.10.10">
    <property type="match status" value="1"/>
</dbReference>
<evidence type="ECO:0000256" key="3">
    <source>
        <dbReference type="ARBA" id="ARBA00023274"/>
    </source>
</evidence>
<dbReference type="PANTHER" id="PTHR12934">
    <property type="entry name" value="50S RIBOSOMAL PROTEIN L15"/>
    <property type="match status" value="1"/>
</dbReference>
<dbReference type="PANTHER" id="PTHR12934:SF11">
    <property type="entry name" value="LARGE RIBOSOMAL SUBUNIT PROTEIN UL15M"/>
    <property type="match status" value="1"/>
</dbReference>
<dbReference type="OrthoDB" id="361383at2759"/>
<feature type="compositionally biased region" description="Gly residues" evidence="4">
    <location>
        <begin position="321"/>
        <end position="335"/>
    </location>
</feature>
<dbReference type="STRING" id="1169540.A0A0G4EFA2"/>
<dbReference type="Pfam" id="PF00828">
    <property type="entry name" value="Ribosomal_L27A"/>
    <property type="match status" value="1"/>
</dbReference>
<comment type="similarity">
    <text evidence="1">Belongs to the universal ribosomal protein uL15 family.</text>
</comment>
<dbReference type="InParanoid" id="A0A0G4EFA2"/>
<evidence type="ECO:0000313" key="8">
    <source>
        <dbReference type="Proteomes" id="UP000041254"/>
    </source>
</evidence>
<evidence type="ECO:0000313" key="7">
    <source>
        <dbReference type="EMBL" id="CEL94092.1"/>
    </source>
</evidence>
<evidence type="ECO:0000259" key="6">
    <source>
        <dbReference type="Pfam" id="PF00828"/>
    </source>
</evidence>
<feature type="region of interest" description="Disordered" evidence="4">
    <location>
        <begin position="86"/>
        <end position="105"/>
    </location>
</feature>
<dbReference type="PhylomeDB" id="A0A0G4EFA2"/>
<keyword evidence="3" id="KW-0687">Ribonucleoprotein</keyword>
<reference evidence="7 8" key="1">
    <citation type="submission" date="2014-11" db="EMBL/GenBank/DDBJ databases">
        <authorList>
            <person name="Zhu J."/>
            <person name="Qi W."/>
            <person name="Song R."/>
        </authorList>
    </citation>
    <scope>NUCLEOTIDE SEQUENCE [LARGE SCALE GENOMIC DNA]</scope>
</reference>
<feature type="domain" description="Large ribosomal subunit protein uL15/eL18" evidence="6">
    <location>
        <begin position="397"/>
        <end position="463"/>
    </location>
</feature>
<name>A0A0G4EFA2_VITBC</name>
<dbReference type="GO" id="GO:0006412">
    <property type="term" value="P:translation"/>
    <property type="evidence" value="ECO:0007669"/>
    <property type="project" value="InterPro"/>
</dbReference>
<dbReference type="GO" id="GO:0005762">
    <property type="term" value="C:mitochondrial large ribosomal subunit"/>
    <property type="evidence" value="ECO:0007669"/>
    <property type="project" value="TreeGrafter"/>
</dbReference>
<dbReference type="AlphaFoldDB" id="A0A0G4EFA2"/>
<dbReference type="InterPro" id="IPR005749">
    <property type="entry name" value="Ribosomal_uL15_bac-type"/>
</dbReference>
<keyword evidence="8" id="KW-1185">Reference proteome</keyword>
<dbReference type="SUPFAM" id="SSF52080">
    <property type="entry name" value="Ribosomal proteins L15p and L18e"/>
    <property type="match status" value="1"/>
</dbReference>
<evidence type="ECO:0000256" key="5">
    <source>
        <dbReference type="SAM" id="SignalP"/>
    </source>
</evidence>
<proteinExistence type="inferred from homology"/>
<dbReference type="InterPro" id="IPR036227">
    <property type="entry name" value="Ribosomal_uL15/eL18_sf"/>
</dbReference>
<feature type="region of interest" description="Disordered" evidence="4">
    <location>
        <begin position="318"/>
        <end position="346"/>
    </location>
</feature>
<dbReference type="InterPro" id="IPR030878">
    <property type="entry name" value="Ribosomal_uL15"/>
</dbReference>
<dbReference type="GO" id="GO:0003735">
    <property type="term" value="F:structural constituent of ribosome"/>
    <property type="evidence" value="ECO:0007669"/>
    <property type="project" value="InterPro"/>
</dbReference>
<dbReference type="EMBL" id="CDMY01000204">
    <property type="protein sequence ID" value="CEL94092.1"/>
    <property type="molecule type" value="Genomic_DNA"/>
</dbReference>